<feature type="region of interest" description="Disordered" evidence="1">
    <location>
        <begin position="430"/>
        <end position="453"/>
    </location>
</feature>
<feature type="domain" description="TNT" evidence="2">
    <location>
        <begin position="329"/>
        <end position="413"/>
    </location>
</feature>
<dbReference type="OrthoDB" id="4745173at2"/>
<feature type="region of interest" description="Disordered" evidence="1">
    <location>
        <begin position="224"/>
        <end position="249"/>
    </location>
</feature>
<feature type="compositionally biased region" description="Low complexity" evidence="1">
    <location>
        <begin position="120"/>
        <end position="136"/>
    </location>
</feature>
<proteinExistence type="predicted"/>
<evidence type="ECO:0000313" key="3">
    <source>
        <dbReference type="EMBL" id="TWF92823.1"/>
    </source>
</evidence>
<dbReference type="RefSeq" id="WP_145744047.1">
    <property type="nucleotide sequence ID" value="NZ_VIWX01000006.1"/>
</dbReference>
<dbReference type="GO" id="GO:0050135">
    <property type="term" value="F:NADP+ nucleosidase activity"/>
    <property type="evidence" value="ECO:0007669"/>
    <property type="project" value="InterPro"/>
</dbReference>
<dbReference type="AlphaFoldDB" id="A0A561U0C6"/>
<protein>
    <submittedName>
        <fullName evidence="3">Uncharacterized protein DUF4237</fullName>
    </submittedName>
</protein>
<dbReference type="Proteomes" id="UP000316184">
    <property type="component" value="Unassembled WGS sequence"/>
</dbReference>
<accession>A0A561U0C6</accession>
<sequence length="453" mass="47668">MSGSDAEPPVRDAEEALHDTGSASAHALKAEAGAGIDDVECGVGEAVGGAQDTVRAAVPEGGFGAPADPRGPGWQPGLADAGTGPIPVTGSGRPPGEAPSTAPHAALSAPRGPQRPPAPAAGFHAHAGQPGGYTATPPGPGRGPAGFGQVPPVNRGQRGANPPPNQPVPRGALRPLAQSSSGHPGPVAPEPQQRPLRHGPRNADVVAFVLHQFPIGYMPVAADQASRQLSPHETPDNGVNLPPQEHPDAGLIADTDAVRRAQSTAVYEDARRNRAERAEPGRLPEELLDGHDPLGELGEIDWERRYEIGEADRLAHRWPPPEPGESAVLEPDTVIDLLGSGAGRLFWADATPFAHRSLPPAHAAREHRRYRLLRPLPVWRSVAAPWFEQPGGGVRYRTTHPAHDLVGLGYLVELTKARELSEASTLRLVLSGTTDGEQPPEPDEHDRQQESTR</sequence>
<gene>
    <name evidence="3" type="ORF">FHU35_16105</name>
</gene>
<reference evidence="3 4" key="1">
    <citation type="submission" date="2019-06" db="EMBL/GenBank/DDBJ databases">
        <title>Sequencing the genomes of 1000 actinobacteria strains.</title>
        <authorList>
            <person name="Klenk H.-P."/>
        </authorList>
    </citation>
    <scope>NUCLEOTIDE SEQUENCE [LARGE SCALE GENOMIC DNA]</scope>
    <source>
        <strain evidence="3 4">DSM 46699</strain>
    </source>
</reference>
<dbReference type="EMBL" id="VIWX01000006">
    <property type="protein sequence ID" value="TWF92823.1"/>
    <property type="molecule type" value="Genomic_DNA"/>
</dbReference>
<dbReference type="InterPro" id="IPR025331">
    <property type="entry name" value="TNT"/>
</dbReference>
<feature type="compositionally biased region" description="Basic and acidic residues" evidence="1">
    <location>
        <begin position="442"/>
        <end position="453"/>
    </location>
</feature>
<keyword evidence="4" id="KW-1185">Reference proteome</keyword>
<feature type="region of interest" description="Disordered" evidence="1">
    <location>
        <begin position="1"/>
        <end position="29"/>
    </location>
</feature>
<name>A0A561U0C6_9PSEU</name>
<comment type="caution">
    <text evidence="3">The sequence shown here is derived from an EMBL/GenBank/DDBJ whole genome shotgun (WGS) entry which is preliminary data.</text>
</comment>
<evidence type="ECO:0000259" key="2">
    <source>
        <dbReference type="Pfam" id="PF14021"/>
    </source>
</evidence>
<feature type="compositionally biased region" description="Basic and acidic residues" evidence="1">
    <location>
        <begin position="8"/>
        <end position="18"/>
    </location>
</feature>
<organism evidence="3 4">
    <name type="scientific">Saccharopolyspora dendranthemae</name>
    <dbReference type="NCBI Taxonomy" id="1181886"/>
    <lineage>
        <taxon>Bacteria</taxon>
        <taxon>Bacillati</taxon>
        <taxon>Actinomycetota</taxon>
        <taxon>Actinomycetes</taxon>
        <taxon>Pseudonocardiales</taxon>
        <taxon>Pseudonocardiaceae</taxon>
        <taxon>Saccharopolyspora</taxon>
    </lineage>
</organism>
<evidence type="ECO:0000256" key="1">
    <source>
        <dbReference type="SAM" id="MobiDB-lite"/>
    </source>
</evidence>
<feature type="region of interest" description="Disordered" evidence="1">
    <location>
        <begin position="52"/>
        <end position="198"/>
    </location>
</feature>
<evidence type="ECO:0000313" key="4">
    <source>
        <dbReference type="Proteomes" id="UP000316184"/>
    </source>
</evidence>
<dbReference type="Pfam" id="PF14021">
    <property type="entry name" value="TNT"/>
    <property type="match status" value="1"/>
</dbReference>